<dbReference type="InterPro" id="IPR000089">
    <property type="entry name" value="Biotin_lipoyl"/>
</dbReference>
<dbReference type="PROSITE" id="PS00188">
    <property type="entry name" value="BIOTIN"/>
    <property type="match status" value="1"/>
</dbReference>
<dbReference type="Gene3D" id="2.40.50.100">
    <property type="match status" value="1"/>
</dbReference>
<dbReference type="EMBL" id="FUYX01000003">
    <property type="protein sequence ID" value="SKB56152.1"/>
    <property type="molecule type" value="Genomic_DNA"/>
</dbReference>
<dbReference type="RefSeq" id="WP_055730335.1">
    <property type="nucleotide sequence ID" value="NZ_FUYX01000003.1"/>
</dbReference>
<dbReference type="NCBIfam" id="TIGR00531">
    <property type="entry name" value="BCCP"/>
    <property type="match status" value="1"/>
</dbReference>
<evidence type="ECO:0000256" key="3">
    <source>
        <dbReference type="ARBA" id="ARBA00017562"/>
    </source>
</evidence>
<sequence length="154" mass="16108">MATKSPIDPELVRELAELLNQTDLTEIEVEKGDLRVRVARSLTATVQVPAAAPLAVAAAPAPVAAAAPAESKPTAAHPGAVTSPMVGTAYRRPSPEAKPFVEIGSVVKQGERILLVEAMKTFNDIVAPRAGKVTAILVEDGQPVEYGEPLLVIE</sequence>
<keyword evidence="6 9" id="KW-0443">Lipid metabolism</keyword>
<dbReference type="GO" id="GO:0006633">
    <property type="term" value="P:fatty acid biosynthetic process"/>
    <property type="evidence" value="ECO:0007669"/>
    <property type="project" value="UniProtKB-UniPathway"/>
</dbReference>
<evidence type="ECO:0000313" key="12">
    <source>
        <dbReference type="EMBL" id="KQK28324.1"/>
    </source>
</evidence>
<evidence type="ECO:0000256" key="8">
    <source>
        <dbReference type="ARBA" id="ARBA00023267"/>
    </source>
</evidence>
<feature type="compositionally biased region" description="Low complexity" evidence="10">
    <location>
        <begin position="66"/>
        <end position="76"/>
    </location>
</feature>
<dbReference type="PANTHER" id="PTHR45266">
    <property type="entry name" value="OXALOACETATE DECARBOXYLASE ALPHA CHAIN"/>
    <property type="match status" value="1"/>
</dbReference>
<evidence type="ECO:0000313" key="14">
    <source>
        <dbReference type="Proteomes" id="UP000051562"/>
    </source>
</evidence>
<proteinExistence type="predicted"/>
<dbReference type="EMBL" id="LMAR01000076">
    <property type="protein sequence ID" value="KQK28324.1"/>
    <property type="molecule type" value="Genomic_DNA"/>
</dbReference>
<evidence type="ECO:0000313" key="15">
    <source>
        <dbReference type="Proteomes" id="UP000190130"/>
    </source>
</evidence>
<keyword evidence="4 9" id="KW-0444">Lipid biosynthesis</keyword>
<dbReference type="Proteomes" id="UP000190130">
    <property type="component" value="Unassembled WGS sequence"/>
</dbReference>
<evidence type="ECO:0000256" key="5">
    <source>
        <dbReference type="ARBA" id="ARBA00022832"/>
    </source>
</evidence>
<keyword evidence="14" id="KW-1185">Reference proteome</keyword>
<protein>
    <recommendedName>
        <fullName evidence="3 9">Biotin carboxyl carrier protein of acetyl-CoA carboxylase</fullName>
    </recommendedName>
</protein>
<dbReference type="GO" id="GO:0009317">
    <property type="term" value="C:acetyl-CoA carboxylase complex"/>
    <property type="evidence" value="ECO:0007669"/>
    <property type="project" value="InterPro"/>
</dbReference>
<evidence type="ECO:0000313" key="13">
    <source>
        <dbReference type="EMBL" id="SKB56152.1"/>
    </source>
</evidence>
<name>A0A0Q3KV44_9HYPH</name>
<dbReference type="PRINTS" id="PR01071">
    <property type="entry name" value="ACOABIOTINCC"/>
</dbReference>
<dbReference type="Pfam" id="PF00364">
    <property type="entry name" value="Biotin_lipoyl"/>
    <property type="match status" value="1"/>
</dbReference>
<feature type="domain" description="Lipoyl-binding" evidence="11">
    <location>
        <begin position="78"/>
        <end position="154"/>
    </location>
</feature>
<evidence type="ECO:0000256" key="4">
    <source>
        <dbReference type="ARBA" id="ARBA00022516"/>
    </source>
</evidence>
<gene>
    <name evidence="12" type="ORF">ARD30_22345</name>
    <name evidence="13" type="ORF">SAMN05660750_01237</name>
</gene>
<evidence type="ECO:0000256" key="9">
    <source>
        <dbReference type="RuleBase" id="RU364072"/>
    </source>
</evidence>
<keyword evidence="8 9" id="KW-0092">Biotin</keyword>
<dbReference type="InterPro" id="IPR001249">
    <property type="entry name" value="AcCoA_biotinCC"/>
</dbReference>
<reference evidence="13 15" key="2">
    <citation type="submission" date="2017-02" db="EMBL/GenBank/DDBJ databases">
        <authorList>
            <person name="Peterson S.W."/>
        </authorList>
    </citation>
    <scope>NUCLEOTIDE SEQUENCE [LARGE SCALE GENOMIC DNA]</scope>
    <source>
        <strain evidence="13 15">DSM 9653</strain>
    </source>
</reference>
<keyword evidence="7 9" id="KW-0275">Fatty acid biosynthesis</keyword>
<dbReference type="AlphaFoldDB" id="A0A0Q3KV44"/>
<dbReference type="PANTHER" id="PTHR45266:SF3">
    <property type="entry name" value="OXALOACETATE DECARBOXYLASE ALPHA CHAIN"/>
    <property type="match status" value="1"/>
</dbReference>
<evidence type="ECO:0000256" key="1">
    <source>
        <dbReference type="ARBA" id="ARBA00003761"/>
    </source>
</evidence>
<evidence type="ECO:0000259" key="11">
    <source>
        <dbReference type="PROSITE" id="PS50968"/>
    </source>
</evidence>
<dbReference type="InterPro" id="IPR001882">
    <property type="entry name" value="Biotin_BS"/>
</dbReference>
<comment type="function">
    <text evidence="1 9">This protein is a component of the acetyl coenzyme A carboxylase complex; first, biotin carboxylase catalyzes the carboxylation of the carrier protein and then the transcarboxylase transfers the carboxyl group to form malonyl-CoA.</text>
</comment>
<dbReference type="InterPro" id="IPR050709">
    <property type="entry name" value="Biotin_Carboxyl_Carrier/Decarb"/>
</dbReference>
<dbReference type="STRING" id="53254.SAMN05660750_01237"/>
<dbReference type="SUPFAM" id="SSF51230">
    <property type="entry name" value="Single hybrid motif"/>
    <property type="match status" value="1"/>
</dbReference>
<feature type="region of interest" description="Disordered" evidence="10">
    <location>
        <begin position="66"/>
        <end position="88"/>
    </location>
</feature>
<comment type="pathway">
    <text evidence="2 9">Lipid metabolism; fatty acid biosynthesis.</text>
</comment>
<dbReference type="Proteomes" id="UP000051562">
    <property type="component" value="Unassembled WGS sequence"/>
</dbReference>
<evidence type="ECO:0000256" key="10">
    <source>
        <dbReference type="SAM" id="MobiDB-lite"/>
    </source>
</evidence>
<reference evidence="12 14" key="1">
    <citation type="submission" date="2015-10" db="EMBL/GenBank/DDBJ databases">
        <title>Draft genome of Bosea thiooxidans.</title>
        <authorList>
            <person name="Wang X."/>
        </authorList>
    </citation>
    <scope>NUCLEOTIDE SEQUENCE [LARGE SCALE GENOMIC DNA]</scope>
    <source>
        <strain evidence="12 14">CGMCC 9174</strain>
    </source>
</reference>
<evidence type="ECO:0000256" key="2">
    <source>
        <dbReference type="ARBA" id="ARBA00005194"/>
    </source>
</evidence>
<dbReference type="UniPathway" id="UPA00094"/>
<organism evidence="12 14">
    <name type="scientific">Bosea thiooxidans</name>
    <dbReference type="NCBI Taxonomy" id="53254"/>
    <lineage>
        <taxon>Bacteria</taxon>
        <taxon>Pseudomonadati</taxon>
        <taxon>Pseudomonadota</taxon>
        <taxon>Alphaproteobacteria</taxon>
        <taxon>Hyphomicrobiales</taxon>
        <taxon>Boseaceae</taxon>
        <taxon>Bosea</taxon>
    </lineage>
</organism>
<accession>A0A0Q3KV44</accession>
<dbReference type="GO" id="GO:0003989">
    <property type="term" value="F:acetyl-CoA carboxylase activity"/>
    <property type="evidence" value="ECO:0007669"/>
    <property type="project" value="InterPro"/>
</dbReference>
<keyword evidence="5 9" id="KW-0276">Fatty acid metabolism</keyword>
<evidence type="ECO:0000256" key="6">
    <source>
        <dbReference type="ARBA" id="ARBA00023098"/>
    </source>
</evidence>
<dbReference type="PROSITE" id="PS50968">
    <property type="entry name" value="BIOTINYL_LIPOYL"/>
    <property type="match status" value="1"/>
</dbReference>
<dbReference type="OrthoDB" id="9811735at2"/>
<dbReference type="InterPro" id="IPR011053">
    <property type="entry name" value="Single_hybrid_motif"/>
</dbReference>
<dbReference type="CDD" id="cd06850">
    <property type="entry name" value="biotinyl_domain"/>
    <property type="match status" value="1"/>
</dbReference>
<evidence type="ECO:0000256" key="7">
    <source>
        <dbReference type="ARBA" id="ARBA00023160"/>
    </source>
</evidence>